<evidence type="ECO:0000256" key="9">
    <source>
        <dbReference type="ARBA" id="ARBA00023026"/>
    </source>
</evidence>
<dbReference type="VEuPathDB" id="FungiDB:CD36_28830"/>
<reference evidence="17 18" key="1">
    <citation type="journal article" date="2009" name="Genome Res.">
        <title>Comparative genomics of the fungal pathogens Candida dubliniensis and Candida albicans.</title>
        <authorList>
            <person name="Jackson A.P."/>
            <person name="Gamble J.A."/>
            <person name="Yeomans T."/>
            <person name="Moran G.P."/>
            <person name="Saunders D."/>
            <person name="Harris D."/>
            <person name="Aslett M."/>
            <person name="Barrell J.F."/>
            <person name="Butler G."/>
            <person name="Citiulo F."/>
            <person name="Coleman D.C."/>
            <person name="de Groot P.W.J."/>
            <person name="Goodwin T.J."/>
            <person name="Quail M.A."/>
            <person name="McQuillan J."/>
            <person name="Munro C.A."/>
            <person name="Pain A."/>
            <person name="Poulter R.T."/>
            <person name="Rajandream M.A."/>
            <person name="Renauld H."/>
            <person name="Spiering M.J."/>
            <person name="Tivey A."/>
            <person name="Gow N.A.R."/>
            <person name="Barrell B."/>
            <person name="Sullivan D.J."/>
            <person name="Berriman M."/>
        </authorList>
    </citation>
    <scope>NUCLEOTIDE SEQUENCE [LARGE SCALE GENOMIC DNA]</scope>
    <source>
        <strain evidence="18">CD36 / ATCC MYA-646 / CBS 7987 / NCPF 3949 / NRRL Y-17841</strain>
    </source>
</reference>
<gene>
    <name evidence="16" type="ordered locus">Cd36_28830</name>
    <name evidence="17" type="ORF">CD36_28830</name>
</gene>
<dbReference type="Proteomes" id="UP000002605">
    <property type="component" value="Chromosome R"/>
</dbReference>
<keyword evidence="8 14" id="KW-0732">Signal</keyword>
<keyword evidence="18" id="KW-1185">Reference proteome</keyword>
<evidence type="ECO:0000256" key="11">
    <source>
        <dbReference type="ARBA" id="ARBA00023180"/>
    </source>
</evidence>
<feature type="signal peptide" evidence="14">
    <location>
        <begin position="1"/>
        <end position="20"/>
    </location>
</feature>
<dbReference type="GO" id="GO:0009277">
    <property type="term" value="C:fungal-type cell wall"/>
    <property type="evidence" value="ECO:0007669"/>
    <property type="project" value="UniProtKB-ARBA"/>
</dbReference>
<evidence type="ECO:0000256" key="4">
    <source>
        <dbReference type="ARBA" id="ARBA00009873"/>
    </source>
</evidence>
<evidence type="ECO:0000256" key="3">
    <source>
        <dbReference type="ARBA" id="ARBA00004589"/>
    </source>
</evidence>
<sequence length="945" mass="98543">MQLFSNIIVSLALLTQLVFALEITENKIDRGTVTLNLGEITIYPGASWSIIDNAYTNFVGKLDVRAGAGLYISSTSHLLALQVSLTTLLHSITNNGVVSFDSRVSRTSSSYDLRGVSFTNNGEMYFAASGEFSSSTALTSASWTNTGLLSFYQNQRTSGTVSLGLPLGSITNNGQICLNNQVYEQTTQIKGSGCFTAKGDSTIYISNVLLAVSPKQNFYLTDKGSSMIVQAVSTTQTFNVYGFGEGNKIGLTIPLMGNLWNSAYAYDTVSGILTLRNLLLEQKFNIGTGYDPSKFQVVTDSGSGIPSTILGSVAYYGRIPERALPKSCQTPCKPVPEAPGTTPTQYTTTITKTNTAGNTVTESGVVNVSTDKGGSWFTTTSMFPALPSDTILSTVELSTTQLSSSADIPVETSSAEELLTDTASWETSAAPILPTETPVSSHHSSVQHSSTIGESSADVKATHSSEFGFETASDYIISEPSTSEHSATLSQSSVAGETHSSKLVASDEPSFVTPSESFIFSASASSQPSVSSDSITLTTQSETTSSAGQAFVTLAESDTESISSKVNTLASVTKSSDIQTEFTSTWTTANSDGCIVTESGIISQSGTSLTTLTTFQPATSLSVPPTSVIETEFTTTWTTAKPDSSVATESGVVSQSETLLTTSTTFPAPSSDIVLGSTLTWESDISNEPSDTLTVSASSYELVNESLAATTTTSFSSSTIVVAPSESDISTSSSVSNNGKTDSVSVSVPNSNTSSIAQHSNGPLSMITTESVNNNPLAPESTNSIVTATITNCNKSKCSESVVTYITSVPHTTVTTGESKKDISTAGNNVSSISGEDVSNTGTITMAASTDGTTPLVGMSGLKPSVVNNDTNSVHATATTAGAGAENDANLPTASDIPVEISVIRPTNSSSSAAVTIPYENGSNKEPIENIKYLALVVFGLMMFM</sequence>
<feature type="region of interest" description="Disordered" evidence="13">
    <location>
        <begin position="436"/>
        <end position="459"/>
    </location>
</feature>
<evidence type="ECO:0000313" key="17">
    <source>
        <dbReference type="EMBL" id="CAX39925.1"/>
    </source>
</evidence>
<dbReference type="RefSeq" id="XP_002421924.1">
    <property type="nucleotide sequence ID" value="XM_002421879.1"/>
</dbReference>
<evidence type="ECO:0000313" key="18">
    <source>
        <dbReference type="Proteomes" id="UP000002605"/>
    </source>
</evidence>
<dbReference type="KEGG" id="cdu:CD36_28830"/>
<evidence type="ECO:0000259" key="15">
    <source>
        <dbReference type="Pfam" id="PF11765"/>
    </source>
</evidence>
<accession>B9WLG3</accession>
<feature type="compositionally biased region" description="Low complexity" evidence="13">
    <location>
        <begin position="439"/>
        <end position="450"/>
    </location>
</feature>
<comment type="function">
    <text evidence="1">GPI-anchored cell wall protein involved in cell wall organization, hyphal growth, as well as in host-fungal interaction and virulence.</text>
</comment>
<dbReference type="CGD" id="CAL0000169617">
    <property type="gene designation" value="Cd36_28830"/>
</dbReference>
<keyword evidence="12" id="KW-0449">Lipoprotein</keyword>
<dbReference type="eggNOG" id="KOG1216">
    <property type="taxonomic scope" value="Eukaryota"/>
</dbReference>
<dbReference type="GeneID" id="8049560"/>
<feature type="domain" description="Hyphally-regulated cell wall protein N-terminal" evidence="15">
    <location>
        <begin position="12"/>
        <end position="339"/>
    </location>
</feature>
<evidence type="ECO:0000256" key="1">
    <source>
        <dbReference type="ARBA" id="ARBA00003560"/>
    </source>
</evidence>
<evidence type="ECO:0000313" key="16">
    <source>
        <dbReference type="CGD" id="CAL0000169617"/>
    </source>
</evidence>
<feature type="region of interest" description="Disordered" evidence="13">
    <location>
        <begin position="726"/>
        <end position="748"/>
    </location>
</feature>
<dbReference type="Pfam" id="PF15789">
    <property type="entry name" value="Hyr1"/>
    <property type="match status" value="2"/>
</dbReference>
<dbReference type="AlphaFoldDB" id="B9WLG3"/>
<dbReference type="EMBL" id="FM992695">
    <property type="protein sequence ID" value="CAX39925.1"/>
    <property type="molecule type" value="Genomic_DNA"/>
</dbReference>
<proteinExistence type="inferred from homology"/>
<evidence type="ECO:0000256" key="6">
    <source>
        <dbReference type="ARBA" id="ARBA00022525"/>
    </source>
</evidence>
<keyword evidence="10" id="KW-0472">Membrane</keyword>
<feature type="chain" id="PRO_5002893953" evidence="14">
    <location>
        <begin position="21"/>
        <end position="945"/>
    </location>
</feature>
<evidence type="ECO:0000256" key="2">
    <source>
        <dbReference type="ARBA" id="ARBA00004191"/>
    </source>
</evidence>
<comment type="subcellular location">
    <subcellularLocation>
        <location evidence="3">Membrane</location>
        <topology evidence="3">Lipid-anchor</topology>
        <topology evidence="3">GPI-anchor</topology>
    </subcellularLocation>
    <subcellularLocation>
        <location evidence="2">Secreted</location>
        <location evidence="2">Cell wall</location>
    </subcellularLocation>
</comment>
<comment type="similarity">
    <text evidence="4">Belongs to the HYR1/IFF family.</text>
</comment>
<keyword evidence="11" id="KW-0325">Glycoprotein</keyword>
<evidence type="ECO:0000256" key="10">
    <source>
        <dbReference type="ARBA" id="ARBA00023136"/>
    </source>
</evidence>
<dbReference type="Pfam" id="PF11765">
    <property type="entry name" value="Hyphal_reg_CWP"/>
    <property type="match status" value="1"/>
</dbReference>
<dbReference type="GO" id="GO:0098552">
    <property type="term" value="C:side of membrane"/>
    <property type="evidence" value="ECO:0007669"/>
    <property type="project" value="UniProtKB-KW"/>
</dbReference>
<evidence type="ECO:0000256" key="14">
    <source>
        <dbReference type="SAM" id="SignalP"/>
    </source>
</evidence>
<protein>
    <submittedName>
        <fullName evidence="17">Hyphally-regulated protein, putative</fullName>
    </submittedName>
</protein>
<evidence type="ECO:0000256" key="12">
    <source>
        <dbReference type="ARBA" id="ARBA00023288"/>
    </source>
</evidence>
<dbReference type="InterPro" id="IPR031573">
    <property type="entry name" value="Cell_wall_rpt"/>
</dbReference>
<keyword evidence="5" id="KW-0134">Cell wall</keyword>
<keyword evidence="9" id="KW-0843">Virulence</keyword>
<dbReference type="HOGENOM" id="CLU_006199_1_0_1"/>
<evidence type="ECO:0000256" key="13">
    <source>
        <dbReference type="SAM" id="MobiDB-lite"/>
    </source>
</evidence>
<keyword evidence="6" id="KW-0964">Secreted</keyword>
<dbReference type="OrthoDB" id="4022214at2759"/>
<evidence type="ECO:0000256" key="7">
    <source>
        <dbReference type="ARBA" id="ARBA00022622"/>
    </source>
</evidence>
<keyword evidence="7" id="KW-0336">GPI-anchor</keyword>
<name>B9WLG3_CANDC</name>
<organism evidence="17 18">
    <name type="scientific">Candida dubliniensis (strain CD36 / ATCC MYA-646 / CBS 7987 / NCPF 3949 / NRRL Y-17841)</name>
    <name type="common">Yeast</name>
    <dbReference type="NCBI Taxonomy" id="573826"/>
    <lineage>
        <taxon>Eukaryota</taxon>
        <taxon>Fungi</taxon>
        <taxon>Dikarya</taxon>
        <taxon>Ascomycota</taxon>
        <taxon>Saccharomycotina</taxon>
        <taxon>Pichiomycetes</taxon>
        <taxon>Debaryomycetaceae</taxon>
        <taxon>Candida/Lodderomyces clade</taxon>
        <taxon>Candida</taxon>
    </lineage>
</organism>
<dbReference type="InterPro" id="IPR021031">
    <property type="entry name" value="Hyphal-reg_cell_wall_N"/>
</dbReference>
<evidence type="ECO:0000256" key="8">
    <source>
        <dbReference type="ARBA" id="ARBA00022729"/>
    </source>
</evidence>
<feature type="compositionally biased region" description="Low complexity" evidence="13">
    <location>
        <begin position="726"/>
        <end position="736"/>
    </location>
</feature>
<evidence type="ECO:0000256" key="5">
    <source>
        <dbReference type="ARBA" id="ARBA00022512"/>
    </source>
</evidence>
<dbReference type="GO" id="GO:0009986">
    <property type="term" value="C:cell surface"/>
    <property type="evidence" value="ECO:0007669"/>
    <property type="project" value="UniProtKB-ARBA"/>
</dbReference>